<evidence type="ECO:0000256" key="1">
    <source>
        <dbReference type="ARBA" id="ARBA00004651"/>
    </source>
</evidence>
<dbReference type="Pfam" id="PF01891">
    <property type="entry name" value="CbiM"/>
    <property type="match status" value="1"/>
</dbReference>
<dbReference type="InterPro" id="IPR002751">
    <property type="entry name" value="CbiM/NikMN"/>
</dbReference>
<evidence type="ECO:0000256" key="3">
    <source>
        <dbReference type="ARBA" id="ARBA00022475"/>
    </source>
</evidence>
<dbReference type="PANTHER" id="PTHR34229:SF1">
    <property type="entry name" value="METAL TRANSPORT PROTEIN HI_1621-RELATED"/>
    <property type="match status" value="1"/>
</dbReference>
<evidence type="ECO:0000256" key="6">
    <source>
        <dbReference type="ARBA" id="ARBA00023136"/>
    </source>
</evidence>
<feature type="transmembrane region" description="Helical" evidence="7">
    <location>
        <begin position="100"/>
        <end position="118"/>
    </location>
</feature>
<keyword evidence="9" id="KW-1185">Reference proteome</keyword>
<comment type="caution">
    <text evidence="8">The sequence shown here is derived from an EMBL/GenBank/DDBJ whole genome shotgun (WGS) entry which is preliminary data.</text>
</comment>
<comment type="subcellular location">
    <subcellularLocation>
        <location evidence="1">Cell membrane</location>
        <topology evidence="1">Multi-pass membrane protein</topology>
    </subcellularLocation>
</comment>
<keyword evidence="3" id="KW-1003">Cell membrane</keyword>
<evidence type="ECO:0000256" key="2">
    <source>
        <dbReference type="ARBA" id="ARBA00022448"/>
    </source>
</evidence>
<feature type="transmembrane region" description="Helical" evidence="7">
    <location>
        <begin position="77"/>
        <end position="94"/>
    </location>
</feature>
<keyword evidence="6 7" id="KW-0472">Membrane</keyword>
<accession>A0ABT8T7W7</accession>
<keyword evidence="5 7" id="KW-1133">Transmembrane helix</keyword>
<protein>
    <submittedName>
        <fullName evidence="8">Cobalt transporter CbiM</fullName>
    </submittedName>
</protein>
<evidence type="ECO:0000256" key="4">
    <source>
        <dbReference type="ARBA" id="ARBA00022692"/>
    </source>
</evidence>
<feature type="transmembrane region" description="Helical" evidence="7">
    <location>
        <begin position="12"/>
        <end position="29"/>
    </location>
</feature>
<proteinExistence type="predicted"/>
<name>A0ABT8T7W7_9BACT</name>
<evidence type="ECO:0000256" key="5">
    <source>
        <dbReference type="ARBA" id="ARBA00022989"/>
    </source>
</evidence>
<dbReference type="EMBL" id="JAULJQ010000004">
    <property type="protein sequence ID" value="MDO2409284.1"/>
    <property type="molecule type" value="Genomic_DNA"/>
</dbReference>
<dbReference type="Gene3D" id="1.10.1760.20">
    <property type="match status" value="1"/>
</dbReference>
<dbReference type="NCBIfam" id="NF004909">
    <property type="entry name" value="PRK06265.2-5"/>
    <property type="match status" value="1"/>
</dbReference>
<evidence type="ECO:0000313" key="8">
    <source>
        <dbReference type="EMBL" id="MDO2409284.1"/>
    </source>
</evidence>
<feature type="transmembrane region" description="Helical" evidence="7">
    <location>
        <begin position="125"/>
        <end position="148"/>
    </location>
</feature>
<organism evidence="8 9">
    <name type="scientific">Campylobacter magnus</name>
    <dbReference type="NCBI Taxonomy" id="3026462"/>
    <lineage>
        <taxon>Bacteria</taxon>
        <taxon>Pseudomonadati</taxon>
        <taxon>Campylobacterota</taxon>
        <taxon>Epsilonproteobacteria</taxon>
        <taxon>Campylobacterales</taxon>
        <taxon>Campylobacteraceae</taxon>
        <taxon>Campylobacter</taxon>
    </lineage>
</organism>
<evidence type="ECO:0000256" key="7">
    <source>
        <dbReference type="SAM" id="Phobius"/>
    </source>
</evidence>
<gene>
    <name evidence="8" type="primary">cbiM</name>
    <name evidence="8" type="ORF">Q2362_04115</name>
</gene>
<reference evidence="8 9" key="1">
    <citation type="submission" date="2023-06" db="EMBL/GenBank/DDBJ databases">
        <title>Campylobacter magnum sp. nov., isolated from cecal contents of domestic pigs (Sus scrofa domesticus).</title>
        <authorList>
            <person name="Papic B."/>
            <person name="Gruntar I."/>
        </authorList>
    </citation>
    <scope>NUCLEOTIDE SEQUENCE [LARGE SCALE GENOMIC DNA]</scope>
    <source>
        <strain evidence="9">34484-21</strain>
    </source>
</reference>
<feature type="transmembrane region" description="Helical" evidence="7">
    <location>
        <begin position="41"/>
        <end position="65"/>
    </location>
</feature>
<keyword evidence="2" id="KW-0813">Transport</keyword>
<sequence>MHISEGVLRPEIIIPTSVAAVCLAGYFLWRLKSDEIVRTAAMSAVFFMGSFIHVPLGITSIHLMLSGLVGVFAGKNAFLAILIALIFQGLLFGFGGFSVLGLNALMLGLPAILGAVFARHLERKINWFLAGFVPIFISAVILSVVLLLNGEGFEALSGVLLASNAVLMVIEGFVSFFAIGFILKVKPELLNVK</sequence>
<dbReference type="PANTHER" id="PTHR34229">
    <property type="entry name" value="METAL TRANSPORT PROTEIN HI_1621-RELATED"/>
    <property type="match status" value="1"/>
</dbReference>
<keyword evidence="4 7" id="KW-0812">Transmembrane</keyword>
<dbReference type="RefSeq" id="WP_302244148.1">
    <property type="nucleotide sequence ID" value="NZ_JAULJQ010000004.1"/>
</dbReference>
<dbReference type="Proteomes" id="UP001171111">
    <property type="component" value="Unassembled WGS sequence"/>
</dbReference>
<evidence type="ECO:0000313" key="9">
    <source>
        <dbReference type="Proteomes" id="UP001171111"/>
    </source>
</evidence>
<feature type="transmembrane region" description="Helical" evidence="7">
    <location>
        <begin position="160"/>
        <end position="183"/>
    </location>
</feature>